<dbReference type="PANTHER" id="PTHR30474:SF2">
    <property type="entry name" value="PEPTIDOGLYCAN GLYCOSYLTRANSFERASE FTSW-RELATED"/>
    <property type="match status" value="1"/>
</dbReference>
<protein>
    <recommendedName>
        <fullName evidence="12">Probable peptidoglycan glycosyltransferase FtsW</fullName>
        <ecNumber evidence="14">2.4.99.28</ecNumber>
    </recommendedName>
    <alternativeName>
        <fullName evidence="13">Cell division protein FtsW</fullName>
    </alternativeName>
    <alternativeName>
        <fullName evidence="10">Cell wall polymerase</fullName>
    </alternativeName>
    <alternativeName>
        <fullName evidence="9">Peptidoglycan polymerase</fullName>
    </alternativeName>
</protein>
<evidence type="ECO:0000256" key="10">
    <source>
        <dbReference type="ARBA" id="ARBA00033270"/>
    </source>
</evidence>
<evidence type="ECO:0000256" key="4">
    <source>
        <dbReference type="ARBA" id="ARBA00022692"/>
    </source>
</evidence>
<comment type="catalytic activity">
    <reaction evidence="15">
        <text>[GlcNAc-(1-&gt;4)-Mur2Ac(oyl-L-Ala-gamma-D-Glu-L-Lys-D-Ala-D-Ala)](n)-di-trans,octa-cis-undecaprenyl diphosphate + beta-D-GlcNAc-(1-&gt;4)-Mur2Ac(oyl-L-Ala-gamma-D-Glu-L-Lys-D-Ala-D-Ala)-di-trans,octa-cis-undecaprenyl diphosphate = [GlcNAc-(1-&gt;4)-Mur2Ac(oyl-L-Ala-gamma-D-Glu-L-Lys-D-Ala-D-Ala)](n+1)-di-trans,octa-cis-undecaprenyl diphosphate + di-trans,octa-cis-undecaprenyl diphosphate + H(+)</text>
        <dbReference type="Rhea" id="RHEA:23708"/>
        <dbReference type="Rhea" id="RHEA-COMP:9602"/>
        <dbReference type="Rhea" id="RHEA-COMP:9603"/>
        <dbReference type="ChEBI" id="CHEBI:15378"/>
        <dbReference type="ChEBI" id="CHEBI:58405"/>
        <dbReference type="ChEBI" id="CHEBI:60033"/>
        <dbReference type="ChEBI" id="CHEBI:78435"/>
        <dbReference type="EC" id="2.4.99.28"/>
    </reaction>
</comment>
<feature type="transmembrane region" description="Helical" evidence="16">
    <location>
        <begin position="152"/>
        <end position="167"/>
    </location>
</feature>
<feature type="transmembrane region" description="Helical" evidence="16">
    <location>
        <begin position="325"/>
        <end position="347"/>
    </location>
</feature>
<feature type="transmembrane region" description="Helical" evidence="16">
    <location>
        <begin position="104"/>
        <end position="123"/>
    </location>
</feature>
<dbReference type="Proteomes" id="UP000179072">
    <property type="component" value="Unassembled WGS sequence"/>
</dbReference>
<evidence type="ECO:0000256" key="11">
    <source>
        <dbReference type="ARBA" id="ARBA00038053"/>
    </source>
</evidence>
<evidence type="ECO:0000256" key="6">
    <source>
        <dbReference type="ARBA" id="ARBA00022984"/>
    </source>
</evidence>
<evidence type="ECO:0000256" key="14">
    <source>
        <dbReference type="ARBA" id="ARBA00044770"/>
    </source>
</evidence>
<evidence type="ECO:0000256" key="16">
    <source>
        <dbReference type="SAM" id="Phobius"/>
    </source>
</evidence>
<keyword evidence="3" id="KW-0808">Transferase</keyword>
<keyword evidence="4 16" id="KW-0812">Transmembrane</keyword>
<evidence type="ECO:0000256" key="9">
    <source>
        <dbReference type="ARBA" id="ARBA00032370"/>
    </source>
</evidence>
<dbReference type="EC" id="2.4.99.28" evidence="14"/>
<evidence type="ECO:0000256" key="7">
    <source>
        <dbReference type="ARBA" id="ARBA00022989"/>
    </source>
</evidence>
<dbReference type="Pfam" id="PF01098">
    <property type="entry name" value="FTSW_RODA_SPOVE"/>
    <property type="match status" value="1"/>
</dbReference>
<name>A0A1F7INE1_9BACT</name>
<evidence type="ECO:0000256" key="2">
    <source>
        <dbReference type="ARBA" id="ARBA00022676"/>
    </source>
</evidence>
<dbReference type="PANTHER" id="PTHR30474">
    <property type="entry name" value="CELL CYCLE PROTEIN"/>
    <property type="match status" value="1"/>
</dbReference>
<sequence length="349" mass="39213">MGLLIFLPILLTFIGLFFIFEASSVAAFRLIGDSFHYLKLQALWFFLGMVIMTVFAFFDYRKLYYFAFPALLFSLVTLVIVLIPGVGIHVLGARRWINIGSFNFQPTEVAKFSVILYLCSWFLYKERQRFFSFLLLLGAIIGLIMIQPDMGTAIIIFLLFTFIYFFSGEDIKYLLGLSPIAILLGFFLIFTSSYRLRRFTAFLSPESDPEGIGYHIRQIYISLSSGGLIGRGFSSSRQKYQFLPEAHTDSIFAIIGEEVGFIGSVILIGIYISLMFVLYKTAINAKDRYGKLLAGAIFILVSLQFIINLGGMVGLMPMTGVPLPFISYGGSSLLIFYALIGIAISVARR</sequence>
<dbReference type="InterPro" id="IPR018365">
    <property type="entry name" value="Cell_cycle_FtsW-rel_CS"/>
</dbReference>
<organism evidence="17 18">
    <name type="scientific">Candidatus Roizmanbacteria bacterium RIFCSPLOWO2_01_FULL_38_11</name>
    <dbReference type="NCBI Taxonomy" id="1802060"/>
    <lineage>
        <taxon>Bacteria</taxon>
        <taxon>Candidatus Roizmaniibacteriota</taxon>
    </lineage>
</organism>
<keyword evidence="7 16" id="KW-1133">Transmembrane helix</keyword>
<evidence type="ECO:0000256" key="13">
    <source>
        <dbReference type="ARBA" id="ARBA00041418"/>
    </source>
</evidence>
<accession>A0A1F7INE1</accession>
<feature type="transmembrane region" description="Helical" evidence="16">
    <location>
        <begin position="174"/>
        <end position="194"/>
    </location>
</feature>
<feature type="transmembrane region" description="Helical" evidence="16">
    <location>
        <begin position="259"/>
        <end position="279"/>
    </location>
</feature>
<dbReference type="GO" id="GO:0009252">
    <property type="term" value="P:peptidoglycan biosynthetic process"/>
    <property type="evidence" value="ECO:0007669"/>
    <property type="project" value="UniProtKB-KW"/>
</dbReference>
<gene>
    <name evidence="17" type="ORF">A2957_02575</name>
</gene>
<evidence type="ECO:0000256" key="12">
    <source>
        <dbReference type="ARBA" id="ARBA00041185"/>
    </source>
</evidence>
<evidence type="ECO:0000256" key="3">
    <source>
        <dbReference type="ARBA" id="ARBA00022679"/>
    </source>
</evidence>
<dbReference type="GO" id="GO:0008955">
    <property type="term" value="F:peptidoglycan glycosyltransferase activity"/>
    <property type="evidence" value="ECO:0007669"/>
    <property type="project" value="UniProtKB-EC"/>
</dbReference>
<dbReference type="AlphaFoldDB" id="A0A1F7INE1"/>
<evidence type="ECO:0000256" key="15">
    <source>
        <dbReference type="ARBA" id="ARBA00049902"/>
    </source>
</evidence>
<dbReference type="GO" id="GO:0008360">
    <property type="term" value="P:regulation of cell shape"/>
    <property type="evidence" value="ECO:0007669"/>
    <property type="project" value="UniProtKB-KW"/>
</dbReference>
<dbReference type="GO" id="GO:0051301">
    <property type="term" value="P:cell division"/>
    <property type="evidence" value="ECO:0007669"/>
    <property type="project" value="InterPro"/>
</dbReference>
<dbReference type="PROSITE" id="PS00428">
    <property type="entry name" value="FTSW_RODA_SPOVE"/>
    <property type="match status" value="1"/>
</dbReference>
<keyword evidence="6" id="KW-0573">Peptidoglycan synthesis</keyword>
<feature type="transmembrane region" description="Helical" evidence="16">
    <location>
        <begin position="130"/>
        <end position="146"/>
    </location>
</feature>
<keyword evidence="5" id="KW-0133">Cell shape</keyword>
<evidence type="ECO:0000256" key="5">
    <source>
        <dbReference type="ARBA" id="ARBA00022960"/>
    </source>
</evidence>
<dbReference type="GO" id="GO:0032153">
    <property type="term" value="C:cell division site"/>
    <property type="evidence" value="ECO:0007669"/>
    <property type="project" value="TreeGrafter"/>
</dbReference>
<evidence type="ECO:0000256" key="8">
    <source>
        <dbReference type="ARBA" id="ARBA00023136"/>
    </source>
</evidence>
<comment type="subcellular location">
    <subcellularLocation>
        <location evidence="1">Membrane</location>
        <topology evidence="1">Multi-pass membrane protein</topology>
    </subcellularLocation>
</comment>
<keyword evidence="8 16" id="KW-0472">Membrane</keyword>
<dbReference type="EMBL" id="MGAK01000010">
    <property type="protein sequence ID" value="OGK44906.1"/>
    <property type="molecule type" value="Genomic_DNA"/>
</dbReference>
<evidence type="ECO:0000256" key="1">
    <source>
        <dbReference type="ARBA" id="ARBA00004141"/>
    </source>
</evidence>
<feature type="transmembrane region" description="Helical" evidence="16">
    <location>
        <begin position="70"/>
        <end position="92"/>
    </location>
</feature>
<reference evidence="17 18" key="1">
    <citation type="journal article" date="2016" name="Nat. Commun.">
        <title>Thousands of microbial genomes shed light on interconnected biogeochemical processes in an aquifer system.</title>
        <authorList>
            <person name="Anantharaman K."/>
            <person name="Brown C.T."/>
            <person name="Hug L.A."/>
            <person name="Sharon I."/>
            <person name="Castelle C.J."/>
            <person name="Probst A.J."/>
            <person name="Thomas B.C."/>
            <person name="Singh A."/>
            <person name="Wilkins M.J."/>
            <person name="Karaoz U."/>
            <person name="Brodie E.L."/>
            <person name="Williams K.H."/>
            <person name="Hubbard S.S."/>
            <person name="Banfield J.F."/>
        </authorList>
    </citation>
    <scope>NUCLEOTIDE SEQUENCE [LARGE SCALE GENOMIC DNA]</scope>
</reference>
<feature type="transmembrane region" description="Helical" evidence="16">
    <location>
        <begin position="37"/>
        <end position="58"/>
    </location>
</feature>
<comment type="similarity">
    <text evidence="11">Belongs to the SEDS family. FtsW subfamily.</text>
</comment>
<feature type="transmembrane region" description="Helical" evidence="16">
    <location>
        <begin position="291"/>
        <end position="313"/>
    </location>
</feature>
<dbReference type="InterPro" id="IPR001182">
    <property type="entry name" value="FtsW/RodA"/>
</dbReference>
<proteinExistence type="inferred from homology"/>
<evidence type="ECO:0000313" key="18">
    <source>
        <dbReference type="Proteomes" id="UP000179072"/>
    </source>
</evidence>
<dbReference type="GO" id="GO:0005886">
    <property type="term" value="C:plasma membrane"/>
    <property type="evidence" value="ECO:0007669"/>
    <property type="project" value="TreeGrafter"/>
</dbReference>
<evidence type="ECO:0000313" key="17">
    <source>
        <dbReference type="EMBL" id="OGK44906.1"/>
    </source>
</evidence>
<comment type="caution">
    <text evidence="17">The sequence shown here is derived from an EMBL/GenBank/DDBJ whole genome shotgun (WGS) entry which is preliminary data.</text>
</comment>
<keyword evidence="2" id="KW-0328">Glycosyltransferase</keyword>
<dbReference type="GO" id="GO:0015648">
    <property type="term" value="F:lipid-linked peptidoglycan transporter activity"/>
    <property type="evidence" value="ECO:0007669"/>
    <property type="project" value="TreeGrafter"/>
</dbReference>
<dbReference type="STRING" id="1802060.A2957_02575"/>